<feature type="non-terminal residue" evidence="1">
    <location>
        <position position="1"/>
    </location>
</feature>
<organism evidence="1">
    <name type="scientific">marine sediment metagenome</name>
    <dbReference type="NCBI Taxonomy" id="412755"/>
    <lineage>
        <taxon>unclassified sequences</taxon>
        <taxon>metagenomes</taxon>
        <taxon>ecological metagenomes</taxon>
    </lineage>
</organism>
<proteinExistence type="predicted"/>
<gene>
    <name evidence="1" type="ORF">S06H3_58722</name>
</gene>
<dbReference type="EMBL" id="BARV01038051">
    <property type="protein sequence ID" value="GAI56810.1"/>
    <property type="molecule type" value="Genomic_DNA"/>
</dbReference>
<name>X1R122_9ZZZZ</name>
<protein>
    <submittedName>
        <fullName evidence="1">Uncharacterized protein</fullName>
    </submittedName>
</protein>
<sequence>IFEQVGITGKGTNYTLKTPQRRQVITKVKYNRKW</sequence>
<reference evidence="1" key="1">
    <citation type="journal article" date="2014" name="Front. Microbiol.">
        <title>High frequency of phylogenetically diverse reductive dehalogenase-homologous genes in deep subseafloor sedimentary metagenomes.</title>
        <authorList>
            <person name="Kawai M."/>
            <person name="Futagami T."/>
            <person name="Toyoda A."/>
            <person name="Takaki Y."/>
            <person name="Nishi S."/>
            <person name="Hori S."/>
            <person name="Arai W."/>
            <person name="Tsubouchi T."/>
            <person name="Morono Y."/>
            <person name="Uchiyama I."/>
            <person name="Ito T."/>
            <person name="Fujiyama A."/>
            <person name="Inagaki F."/>
            <person name="Takami H."/>
        </authorList>
    </citation>
    <scope>NUCLEOTIDE SEQUENCE</scope>
    <source>
        <strain evidence="1">Expedition CK06-06</strain>
    </source>
</reference>
<evidence type="ECO:0000313" key="1">
    <source>
        <dbReference type="EMBL" id="GAI56810.1"/>
    </source>
</evidence>
<dbReference type="AlphaFoldDB" id="X1R122"/>
<comment type="caution">
    <text evidence="1">The sequence shown here is derived from an EMBL/GenBank/DDBJ whole genome shotgun (WGS) entry which is preliminary data.</text>
</comment>
<accession>X1R122</accession>